<dbReference type="FunFam" id="3.40.50.300:FF:001447">
    <property type="entry name" value="Ras-related protein Rab-1B"/>
    <property type="match status" value="1"/>
</dbReference>
<dbReference type="SMART" id="SM00173">
    <property type="entry name" value="RAS"/>
    <property type="match status" value="1"/>
</dbReference>
<dbReference type="Gene3D" id="3.40.50.300">
    <property type="entry name" value="P-loop containing nucleotide triphosphate hydrolases"/>
    <property type="match status" value="1"/>
</dbReference>
<dbReference type="EMBL" id="JANCYW010000002">
    <property type="protein sequence ID" value="KAK4534578.1"/>
    <property type="molecule type" value="Genomic_DNA"/>
</dbReference>
<feature type="compositionally biased region" description="Basic and acidic residues" evidence="3">
    <location>
        <begin position="263"/>
        <end position="272"/>
    </location>
</feature>
<reference evidence="4 5" key="1">
    <citation type="submission" date="2022-07" db="EMBL/GenBank/DDBJ databases">
        <title>Genome-wide signatures of adaptation to extreme environments.</title>
        <authorList>
            <person name="Cho C.H."/>
            <person name="Yoon H.S."/>
        </authorList>
    </citation>
    <scope>NUCLEOTIDE SEQUENCE [LARGE SCALE GENOMIC DNA]</scope>
    <source>
        <strain evidence="4 5">DBV 063 E5</strain>
    </source>
</reference>
<evidence type="ECO:0000256" key="2">
    <source>
        <dbReference type="ARBA" id="ARBA00023134"/>
    </source>
</evidence>
<name>A0AAV9IRC4_CYACA</name>
<dbReference type="PANTHER" id="PTHR24070">
    <property type="entry name" value="RAS, DI-RAS, AND RHEB FAMILY MEMBERS OF SMALL GTPASE SUPERFAMILY"/>
    <property type="match status" value="1"/>
</dbReference>
<dbReference type="AlphaFoldDB" id="A0AAV9IRC4"/>
<comment type="caution">
    <text evidence="4">The sequence shown here is derived from an EMBL/GenBank/DDBJ whole genome shotgun (WGS) entry which is preliminary data.</text>
</comment>
<dbReference type="PROSITE" id="PS51419">
    <property type="entry name" value="RAB"/>
    <property type="match status" value="1"/>
</dbReference>
<dbReference type="InterPro" id="IPR005225">
    <property type="entry name" value="Small_GTP-bd"/>
</dbReference>
<dbReference type="PROSITE" id="PS51421">
    <property type="entry name" value="RAS"/>
    <property type="match status" value="1"/>
</dbReference>
<dbReference type="GO" id="GO:0003924">
    <property type="term" value="F:GTPase activity"/>
    <property type="evidence" value="ECO:0007669"/>
    <property type="project" value="InterPro"/>
</dbReference>
<feature type="compositionally biased region" description="Acidic residues" evidence="3">
    <location>
        <begin position="201"/>
        <end position="216"/>
    </location>
</feature>
<dbReference type="NCBIfam" id="TIGR00231">
    <property type="entry name" value="small_GTP"/>
    <property type="match status" value="1"/>
</dbReference>
<protein>
    <submittedName>
        <fullName evidence="4">Uncharacterized protein</fullName>
    </submittedName>
</protein>
<sequence>MAAAATTGRAGDRVGNELTSALTSGSVGLGLVRRIAVLGARGVGKSALTIRLCEGTFPESYLPTIEDTYQTAIRGRDNQLYTCEVIDTAGQDEFSPLGAQATIGVDGYVLLYSVRDATSFEMAQYINDRLLTTLGSEQVPRILVGNQIDYASDREVTRDQGEQAARLLDAAFCECSAKTGANTLEVFRALLEEIDRAGADGLDDDDEEEEKEETEDGVQGAEDASGRPLRTAPAGEQYERRDGKQSGANRRSSSGQGVSPPRRFTDWADEKVSPSPSGSALLSRCITQ</sequence>
<dbReference type="GO" id="GO:0016020">
    <property type="term" value="C:membrane"/>
    <property type="evidence" value="ECO:0007669"/>
    <property type="project" value="InterPro"/>
</dbReference>
<dbReference type="SMART" id="SM00174">
    <property type="entry name" value="RHO"/>
    <property type="match status" value="1"/>
</dbReference>
<dbReference type="Pfam" id="PF00071">
    <property type="entry name" value="Ras"/>
    <property type="match status" value="1"/>
</dbReference>
<feature type="compositionally biased region" description="Polar residues" evidence="3">
    <location>
        <begin position="246"/>
        <end position="257"/>
    </location>
</feature>
<keyword evidence="1" id="KW-0547">Nucleotide-binding</keyword>
<keyword evidence="2" id="KW-0342">GTP-binding</keyword>
<dbReference type="InterPro" id="IPR020849">
    <property type="entry name" value="Small_GTPase_Ras-type"/>
</dbReference>
<evidence type="ECO:0000256" key="3">
    <source>
        <dbReference type="SAM" id="MobiDB-lite"/>
    </source>
</evidence>
<dbReference type="InterPro" id="IPR001806">
    <property type="entry name" value="Small_GTPase"/>
</dbReference>
<dbReference type="GO" id="GO:0007165">
    <property type="term" value="P:signal transduction"/>
    <property type="evidence" value="ECO:0007669"/>
    <property type="project" value="InterPro"/>
</dbReference>
<evidence type="ECO:0000313" key="4">
    <source>
        <dbReference type="EMBL" id="KAK4534578.1"/>
    </source>
</evidence>
<feature type="compositionally biased region" description="Polar residues" evidence="3">
    <location>
        <begin position="274"/>
        <end position="288"/>
    </location>
</feature>
<proteinExistence type="predicted"/>
<keyword evidence="5" id="KW-1185">Reference proteome</keyword>
<dbReference type="SMART" id="SM00175">
    <property type="entry name" value="RAB"/>
    <property type="match status" value="1"/>
</dbReference>
<gene>
    <name evidence="4" type="ORF">CDCA_CDCA02G0603</name>
</gene>
<organism evidence="4 5">
    <name type="scientific">Cyanidium caldarium</name>
    <name type="common">Red alga</name>
    <dbReference type="NCBI Taxonomy" id="2771"/>
    <lineage>
        <taxon>Eukaryota</taxon>
        <taxon>Rhodophyta</taxon>
        <taxon>Bangiophyceae</taxon>
        <taxon>Cyanidiales</taxon>
        <taxon>Cyanidiaceae</taxon>
        <taxon>Cyanidium</taxon>
    </lineage>
</organism>
<dbReference type="GO" id="GO:0005525">
    <property type="term" value="F:GTP binding"/>
    <property type="evidence" value="ECO:0007669"/>
    <property type="project" value="UniProtKB-KW"/>
</dbReference>
<dbReference type="InterPro" id="IPR027417">
    <property type="entry name" value="P-loop_NTPase"/>
</dbReference>
<dbReference type="Proteomes" id="UP001301350">
    <property type="component" value="Unassembled WGS sequence"/>
</dbReference>
<evidence type="ECO:0000313" key="5">
    <source>
        <dbReference type="Proteomes" id="UP001301350"/>
    </source>
</evidence>
<dbReference type="SUPFAM" id="SSF52540">
    <property type="entry name" value="P-loop containing nucleoside triphosphate hydrolases"/>
    <property type="match status" value="1"/>
</dbReference>
<accession>A0AAV9IRC4</accession>
<dbReference type="PRINTS" id="PR00449">
    <property type="entry name" value="RASTRNSFRMNG"/>
</dbReference>
<feature type="region of interest" description="Disordered" evidence="3">
    <location>
        <begin position="199"/>
        <end position="288"/>
    </location>
</feature>
<evidence type="ECO:0000256" key="1">
    <source>
        <dbReference type="ARBA" id="ARBA00022741"/>
    </source>
</evidence>